<feature type="non-terminal residue" evidence="2">
    <location>
        <position position="80"/>
    </location>
</feature>
<organism evidence="2">
    <name type="scientific">Triticum aestivum</name>
    <name type="common">Wheat</name>
    <dbReference type="NCBI Taxonomy" id="4565"/>
    <lineage>
        <taxon>Eukaryota</taxon>
        <taxon>Viridiplantae</taxon>
        <taxon>Streptophyta</taxon>
        <taxon>Embryophyta</taxon>
        <taxon>Tracheophyta</taxon>
        <taxon>Spermatophyta</taxon>
        <taxon>Magnoliopsida</taxon>
        <taxon>Liliopsida</taxon>
        <taxon>Poales</taxon>
        <taxon>Poaceae</taxon>
        <taxon>BOP clade</taxon>
        <taxon>Pooideae</taxon>
        <taxon>Triticodae</taxon>
        <taxon>Triticeae</taxon>
        <taxon>Triticinae</taxon>
        <taxon>Triticum</taxon>
    </lineage>
</organism>
<protein>
    <submittedName>
        <fullName evidence="2">Uncharacterized protein</fullName>
    </submittedName>
</protein>
<reference evidence="2" key="1">
    <citation type="journal article" date="2017" name="Gigascience">
        <title>The first near-complete assembly of the hexaploid bread wheat genome, Triticum aestivum.</title>
        <authorList>
            <person name="Zimin A.V."/>
            <person name="Puiu D."/>
            <person name="Hall R."/>
            <person name="Kingan S."/>
            <person name="Clavijo B.J."/>
            <person name="Salzberg S.L."/>
        </authorList>
    </citation>
    <scope>NUCLEOTIDE SEQUENCE</scope>
    <source>
        <tissue evidence="2">Leaf</tissue>
    </source>
</reference>
<dbReference type="Proteomes" id="UP000815260">
    <property type="component" value="Chromosome 4D"/>
</dbReference>
<evidence type="ECO:0000256" key="1">
    <source>
        <dbReference type="SAM" id="MobiDB-lite"/>
    </source>
</evidence>
<feature type="compositionally biased region" description="Low complexity" evidence="1">
    <location>
        <begin position="16"/>
        <end position="26"/>
    </location>
</feature>
<evidence type="ECO:0000313" key="2">
    <source>
        <dbReference type="EMBL" id="KAF7054971.1"/>
    </source>
</evidence>
<feature type="non-terminal residue" evidence="2">
    <location>
        <position position="1"/>
    </location>
</feature>
<feature type="compositionally biased region" description="Basic residues" evidence="1">
    <location>
        <begin position="1"/>
        <end position="13"/>
    </location>
</feature>
<dbReference type="AlphaFoldDB" id="A0A9R1KI45"/>
<accession>A0A9R1KI45</accession>
<reference evidence="2" key="2">
    <citation type="submission" date="2020-03" db="EMBL/GenBank/DDBJ databases">
        <title>The second near-complete assembly of the hexaploid bread wheat (Triticum aestivum) genome.</title>
        <authorList>
            <person name="Zimin A.V."/>
            <person name="Puiu D."/>
            <person name="Shumante A."/>
            <person name="Alonge M."/>
            <person name="Salzberg S.L."/>
        </authorList>
    </citation>
    <scope>NUCLEOTIDE SEQUENCE</scope>
    <source>
        <tissue evidence="2">Leaf</tissue>
    </source>
</reference>
<dbReference type="EMBL" id="CM022222">
    <property type="protein sequence ID" value="KAF7054971.1"/>
    <property type="molecule type" value="Genomic_DNA"/>
</dbReference>
<feature type="region of interest" description="Disordered" evidence="1">
    <location>
        <begin position="1"/>
        <end position="80"/>
    </location>
</feature>
<sequence length="80" mass="8397">APRGGRRGGRRGARGGVAAARGLPAARVRRPRGGALSRAAQTDLVGALPSPLRPRRDEPLLQAPRAHPSVGARRRRGPRS</sequence>
<proteinExistence type="predicted"/>
<gene>
    <name evidence="2" type="ORF">CFC21_062553</name>
</gene>
<name>A0A9R1KI45_WHEAT</name>
<comment type="caution">
    <text evidence="2">The sequence shown here is derived from an EMBL/GenBank/DDBJ whole genome shotgun (WGS) entry which is preliminary data.</text>
</comment>